<evidence type="ECO:0000313" key="3">
    <source>
        <dbReference type="EMBL" id="QPG06189.1"/>
    </source>
</evidence>
<name>A0A7S9DY95_9ALTE</name>
<organism evidence="3 4">
    <name type="scientific">Salinimonas marina</name>
    <dbReference type="NCBI Taxonomy" id="2785918"/>
    <lineage>
        <taxon>Bacteria</taxon>
        <taxon>Pseudomonadati</taxon>
        <taxon>Pseudomonadota</taxon>
        <taxon>Gammaproteobacteria</taxon>
        <taxon>Alteromonadales</taxon>
        <taxon>Alteromonadaceae</taxon>
        <taxon>Alteromonas/Salinimonas group</taxon>
        <taxon>Salinimonas</taxon>
    </lineage>
</organism>
<evidence type="ECO:0000256" key="2">
    <source>
        <dbReference type="SAM" id="SignalP"/>
    </source>
</evidence>
<keyword evidence="2" id="KW-0732">Signal</keyword>
<proteinExistence type="predicted"/>
<evidence type="ECO:0000313" key="4">
    <source>
        <dbReference type="Proteomes" id="UP000595095"/>
    </source>
</evidence>
<dbReference type="EMBL" id="CP064795">
    <property type="protein sequence ID" value="QPG06189.1"/>
    <property type="molecule type" value="Genomic_DNA"/>
</dbReference>
<feature type="region of interest" description="Disordered" evidence="1">
    <location>
        <begin position="39"/>
        <end position="66"/>
    </location>
</feature>
<evidence type="ECO:0000256" key="1">
    <source>
        <dbReference type="SAM" id="MobiDB-lite"/>
    </source>
</evidence>
<dbReference type="NCBIfam" id="NF038116">
    <property type="entry name" value="Sden1266_dom"/>
    <property type="match status" value="1"/>
</dbReference>
<reference evidence="3 4" key="1">
    <citation type="submission" date="2020-11" db="EMBL/GenBank/DDBJ databases">
        <title>Complete genome sequence for Salinimonas sp. strain G2-b.</title>
        <authorList>
            <person name="Park S.-J."/>
        </authorList>
    </citation>
    <scope>NUCLEOTIDE SEQUENCE [LARGE SCALE GENOMIC DNA]</scope>
    <source>
        <strain evidence="3 4">G2-b</strain>
    </source>
</reference>
<accession>A0A7S9DY95</accession>
<dbReference type="KEGG" id="smaa:IT774_02970"/>
<dbReference type="AlphaFoldDB" id="A0A7S9DY95"/>
<dbReference type="Proteomes" id="UP000595095">
    <property type="component" value="Chromosome"/>
</dbReference>
<gene>
    <name evidence="3" type="ORF">IT774_02970</name>
</gene>
<protein>
    <submittedName>
        <fullName evidence="3">Choice-of-anchor H family protein</fullName>
    </submittedName>
</protein>
<feature type="signal peptide" evidence="2">
    <location>
        <begin position="1"/>
        <end position="24"/>
    </location>
</feature>
<dbReference type="RefSeq" id="WP_195811266.1">
    <property type="nucleotide sequence ID" value="NZ_CP064795.1"/>
</dbReference>
<sequence length="235" mass="26326">MWKNTLRLTTFVLLGLGLSLPTWANSKVTVKETQFEQPLKESSLQQQKDKRSVTAFASRPKSRVSHHDEPDFWIFDSWSELYQDNDFDNYYSSLRLSVDVDSVYSQAPVYLVVYLGDATEYSSVHVSSVFDVYGDDSNDFLTMDIELVTGFAPFDYDVLVEVYDAQTDELVAFSDAQDDADLSLLSLESADYDRSQGETVVVVEEHGGSLAGAGLAALLAVGFYRRVYLSVGRRA</sequence>
<feature type="chain" id="PRO_5032638707" evidence="2">
    <location>
        <begin position="25"/>
        <end position="235"/>
    </location>
</feature>
<keyword evidence="4" id="KW-1185">Reference proteome</keyword>